<accession>A0AAD3DQH7</accession>
<dbReference type="PRINTS" id="PR01217">
    <property type="entry name" value="PRICHEXTENSN"/>
</dbReference>
<gene>
    <name evidence="2" type="ORF">Agub_g7727</name>
</gene>
<feature type="region of interest" description="Disordered" evidence="1">
    <location>
        <begin position="1"/>
        <end position="54"/>
    </location>
</feature>
<name>A0AAD3DQH7_9CHLO</name>
<evidence type="ECO:0000256" key="1">
    <source>
        <dbReference type="SAM" id="MobiDB-lite"/>
    </source>
</evidence>
<evidence type="ECO:0000313" key="2">
    <source>
        <dbReference type="EMBL" id="GFR46196.1"/>
    </source>
</evidence>
<comment type="caution">
    <text evidence="2">The sequence shown here is derived from an EMBL/GenBank/DDBJ whole genome shotgun (WGS) entry which is preliminary data.</text>
</comment>
<feature type="non-terminal residue" evidence="2">
    <location>
        <position position="181"/>
    </location>
</feature>
<proteinExistence type="predicted"/>
<dbReference type="EMBL" id="BMAR01000013">
    <property type="protein sequence ID" value="GFR46196.1"/>
    <property type="molecule type" value="Genomic_DNA"/>
</dbReference>
<organism evidence="2 3">
    <name type="scientific">Astrephomene gubernaculifera</name>
    <dbReference type="NCBI Taxonomy" id="47775"/>
    <lineage>
        <taxon>Eukaryota</taxon>
        <taxon>Viridiplantae</taxon>
        <taxon>Chlorophyta</taxon>
        <taxon>core chlorophytes</taxon>
        <taxon>Chlorophyceae</taxon>
        <taxon>CS clade</taxon>
        <taxon>Chlamydomonadales</taxon>
        <taxon>Astrephomenaceae</taxon>
        <taxon>Astrephomene</taxon>
    </lineage>
</organism>
<protein>
    <submittedName>
        <fullName evidence="2">Uncharacterized protein</fullName>
    </submittedName>
</protein>
<evidence type="ECO:0000313" key="3">
    <source>
        <dbReference type="Proteomes" id="UP001054857"/>
    </source>
</evidence>
<keyword evidence="3" id="KW-1185">Reference proteome</keyword>
<dbReference type="Proteomes" id="UP001054857">
    <property type="component" value="Unassembled WGS sequence"/>
</dbReference>
<sequence>PPPRPPQPPSPPSPRPSPPRPPSPRPPRLPPPSPRPPPPSPSPPPPSPQGLLHFGRPEGCFMFPGLSAANQRKYDFKLFPGPTTDLAKNFNPHQCEVAVREAGYMYVGIVAGRKCYGLNSLVPGFQLPDTACAPCVAFQYSRNACGSDSAMTIYDLGDLFYPPPSWEYWPPPDGAPDEPTR</sequence>
<feature type="compositionally biased region" description="Pro residues" evidence="1">
    <location>
        <begin position="1"/>
        <end position="48"/>
    </location>
</feature>
<reference evidence="2 3" key="1">
    <citation type="journal article" date="2021" name="Sci. Rep.">
        <title>Genome sequencing of the multicellular alga Astrephomene provides insights into convergent evolution of germ-soma differentiation.</title>
        <authorList>
            <person name="Yamashita S."/>
            <person name="Yamamoto K."/>
            <person name="Matsuzaki R."/>
            <person name="Suzuki S."/>
            <person name="Yamaguchi H."/>
            <person name="Hirooka S."/>
            <person name="Minakuchi Y."/>
            <person name="Miyagishima S."/>
            <person name="Kawachi M."/>
            <person name="Toyoda A."/>
            <person name="Nozaki H."/>
        </authorList>
    </citation>
    <scope>NUCLEOTIDE SEQUENCE [LARGE SCALE GENOMIC DNA]</scope>
    <source>
        <strain evidence="2 3">NIES-4017</strain>
    </source>
</reference>
<dbReference type="AlphaFoldDB" id="A0AAD3DQH7"/>